<protein>
    <recommendedName>
        <fullName evidence="7">VASt domain-containing protein</fullName>
    </recommendedName>
</protein>
<dbReference type="AlphaFoldDB" id="A0A7N0V7A5"/>
<keyword evidence="2 6" id="KW-0812">Transmembrane</keyword>
<keyword evidence="4 6" id="KW-0472">Membrane</keyword>
<evidence type="ECO:0000256" key="4">
    <source>
        <dbReference type="ARBA" id="ARBA00023136"/>
    </source>
</evidence>
<dbReference type="SMART" id="SM00568">
    <property type="entry name" value="GRAM"/>
    <property type="match status" value="1"/>
</dbReference>
<dbReference type="EnsemblPlants" id="Kaladp0103s0004.1.v1.1">
    <property type="protein sequence ID" value="Kaladp0103s0004.1.v1.1"/>
    <property type="gene ID" value="Kaladp0103s0004.v1.1"/>
</dbReference>
<feature type="compositionally biased region" description="Polar residues" evidence="5">
    <location>
        <begin position="47"/>
        <end position="61"/>
    </location>
</feature>
<dbReference type="PANTHER" id="PTHR47666">
    <property type="entry name" value="PROTEIN VASCULAR ASSOCIATED DEATH 1, CHLOROPLASTIC"/>
    <property type="match status" value="1"/>
</dbReference>
<proteinExistence type="predicted"/>
<feature type="region of interest" description="Disordered" evidence="5">
    <location>
        <begin position="1"/>
        <end position="71"/>
    </location>
</feature>
<organism evidence="8 9">
    <name type="scientific">Kalanchoe fedtschenkoi</name>
    <name type="common">Lavender scallops</name>
    <name type="synonym">South American air plant</name>
    <dbReference type="NCBI Taxonomy" id="63787"/>
    <lineage>
        <taxon>Eukaryota</taxon>
        <taxon>Viridiplantae</taxon>
        <taxon>Streptophyta</taxon>
        <taxon>Embryophyta</taxon>
        <taxon>Tracheophyta</taxon>
        <taxon>Spermatophyta</taxon>
        <taxon>Magnoliopsida</taxon>
        <taxon>eudicotyledons</taxon>
        <taxon>Gunneridae</taxon>
        <taxon>Pentapetalae</taxon>
        <taxon>Saxifragales</taxon>
        <taxon>Crassulaceae</taxon>
        <taxon>Kalanchoe</taxon>
    </lineage>
</organism>
<evidence type="ECO:0000256" key="1">
    <source>
        <dbReference type="ARBA" id="ARBA00004167"/>
    </source>
</evidence>
<evidence type="ECO:0000256" key="6">
    <source>
        <dbReference type="SAM" id="Phobius"/>
    </source>
</evidence>
<dbReference type="Pfam" id="PF02893">
    <property type="entry name" value="GRAM"/>
    <property type="match status" value="1"/>
</dbReference>
<dbReference type="Gene3D" id="2.30.29.30">
    <property type="entry name" value="Pleckstrin-homology domain (PH domain)/Phosphotyrosine-binding domain (PTB)"/>
    <property type="match status" value="1"/>
</dbReference>
<dbReference type="PROSITE" id="PS51778">
    <property type="entry name" value="VAST"/>
    <property type="match status" value="1"/>
</dbReference>
<accession>A0A7N0V7A5</accession>
<sequence>MAVEASPSREKVIAAPQSQTMESSPARRPSDAASVAAVAAPDSESSFGSNDGSERQYSSPRNYRRNLDSQSPAVMKSEEYRQLFRLPLDEFLIQDFNCALQESFLIQGHLYVFHRYICFYSNIFGFETKKTISLEEITCIRRAKAAGIFPTAIEIDTGDRKLFFTSFLSRDEAFNLLNDLWLQHGTAAVLAGDQPALLSSLSNQSIQSLGIENVGNSDSSIDYDVRETDGPNSTVLEHPSNAKDVGAPKATSEQQKNVVEEPEAVLPITMFEPQNNIAEEAQSVFPATISDPLRNVDQKAISCQPETSSGRTLNWKEEDVEAPKTPECYTKVAETIFPIQVEDFFSFFLSDDAVSFVETFHTSCGDKDFKCTLWRPQDEYGQTRQASFLHPIKFYLGAKLGCCQETQTFRVYKNSHLIMETSHEISDVPYGDHFIVKALWDVEKRDGDGFEKLCVLRIYVYVAFSKKTMWKGKIEQSATAGCREVYSSWIMHAHKFLKQKNIENKDQDVAPSTLPSLDDIQPLPVKQESVEVQENSEAISNPEIQLPNGSGDMNVPRSVSAPLKSQSYLGLLLLATVTVLLLMQFTVVILLARSSQAHTARIVHKPLATGDGSPEALAWLEKRFHHLKDEMLMFESRLERMRREYTLLKSQLDAYKK</sequence>
<dbReference type="Proteomes" id="UP000594263">
    <property type="component" value="Unplaced"/>
</dbReference>
<dbReference type="PANTHER" id="PTHR47666:SF1">
    <property type="entry name" value="PROTEIN VASCULAR ASSOCIATED DEATH 1, CHLOROPLASTIC"/>
    <property type="match status" value="1"/>
</dbReference>
<dbReference type="GO" id="GO:0043069">
    <property type="term" value="P:negative regulation of programmed cell death"/>
    <property type="evidence" value="ECO:0007669"/>
    <property type="project" value="TreeGrafter"/>
</dbReference>
<comment type="subcellular location">
    <subcellularLocation>
        <location evidence="1">Membrane</location>
        <topology evidence="1">Single-pass membrane protein</topology>
    </subcellularLocation>
</comment>
<evidence type="ECO:0000256" key="2">
    <source>
        <dbReference type="ARBA" id="ARBA00022692"/>
    </source>
</evidence>
<evidence type="ECO:0000259" key="7">
    <source>
        <dbReference type="PROSITE" id="PS51778"/>
    </source>
</evidence>
<feature type="domain" description="VASt" evidence="7">
    <location>
        <begin position="328"/>
        <end position="501"/>
    </location>
</feature>
<dbReference type="InterPro" id="IPR004182">
    <property type="entry name" value="GRAM"/>
</dbReference>
<keyword evidence="3 6" id="KW-1133">Transmembrane helix</keyword>
<dbReference type="GO" id="GO:0016020">
    <property type="term" value="C:membrane"/>
    <property type="evidence" value="ECO:0007669"/>
    <property type="project" value="UniProtKB-SubCell"/>
</dbReference>
<evidence type="ECO:0000313" key="8">
    <source>
        <dbReference type="EnsemblPlants" id="Kaladp0103s0004.1.v1.1"/>
    </source>
</evidence>
<dbReference type="InterPro" id="IPR011993">
    <property type="entry name" value="PH-like_dom_sf"/>
</dbReference>
<name>A0A7N0V7A5_KALFE</name>
<evidence type="ECO:0000256" key="3">
    <source>
        <dbReference type="ARBA" id="ARBA00022989"/>
    </source>
</evidence>
<feature type="transmembrane region" description="Helical" evidence="6">
    <location>
        <begin position="568"/>
        <end position="592"/>
    </location>
</feature>
<dbReference type="OMA" id="NECALRI"/>
<dbReference type="InterPro" id="IPR031968">
    <property type="entry name" value="VASt"/>
</dbReference>
<evidence type="ECO:0000313" key="9">
    <source>
        <dbReference type="Proteomes" id="UP000594263"/>
    </source>
</evidence>
<feature type="region of interest" description="Disordered" evidence="5">
    <location>
        <begin position="226"/>
        <end position="257"/>
    </location>
</feature>
<dbReference type="Pfam" id="PF16016">
    <property type="entry name" value="VASt"/>
    <property type="match status" value="1"/>
</dbReference>
<dbReference type="Gramene" id="Kaladp0103s0004.1.v1.1">
    <property type="protein sequence ID" value="Kaladp0103s0004.1.v1.1"/>
    <property type="gene ID" value="Kaladp0103s0004.v1.1"/>
</dbReference>
<dbReference type="CDD" id="cd13220">
    <property type="entry name" value="PH-GRAM_GRAMDC"/>
    <property type="match status" value="1"/>
</dbReference>
<evidence type="ECO:0000256" key="5">
    <source>
        <dbReference type="SAM" id="MobiDB-lite"/>
    </source>
</evidence>
<keyword evidence="9" id="KW-1185">Reference proteome</keyword>
<feature type="compositionally biased region" description="Low complexity" evidence="5">
    <location>
        <begin position="22"/>
        <end position="46"/>
    </location>
</feature>
<reference evidence="8" key="1">
    <citation type="submission" date="2021-01" db="UniProtKB">
        <authorList>
            <consortium name="EnsemblPlants"/>
        </authorList>
    </citation>
    <scope>IDENTIFICATION</scope>
</reference>